<dbReference type="GO" id="GO:0008168">
    <property type="term" value="F:methyltransferase activity"/>
    <property type="evidence" value="ECO:0007669"/>
    <property type="project" value="UniProtKB-KW"/>
</dbReference>
<evidence type="ECO:0000313" key="2">
    <source>
        <dbReference type="EMBL" id="EQD50969.1"/>
    </source>
</evidence>
<organism evidence="2">
    <name type="scientific">mine drainage metagenome</name>
    <dbReference type="NCBI Taxonomy" id="410659"/>
    <lineage>
        <taxon>unclassified sequences</taxon>
        <taxon>metagenomes</taxon>
        <taxon>ecological metagenomes</taxon>
    </lineage>
</organism>
<dbReference type="InterPro" id="IPR029063">
    <property type="entry name" value="SAM-dependent_MTases_sf"/>
</dbReference>
<dbReference type="AlphaFoldDB" id="T1BD52"/>
<keyword evidence="2" id="KW-0489">Methyltransferase</keyword>
<reference evidence="2" key="1">
    <citation type="submission" date="2013-08" db="EMBL/GenBank/DDBJ databases">
        <authorList>
            <person name="Mendez C."/>
            <person name="Richter M."/>
            <person name="Ferrer M."/>
            <person name="Sanchez J."/>
        </authorList>
    </citation>
    <scope>NUCLEOTIDE SEQUENCE</scope>
</reference>
<protein>
    <submittedName>
        <fullName evidence="2">Methyltransferase-like protein</fullName>
    </submittedName>
</protein>
<dbReference type="InterPro" id="IPR041698">
    <property type="entry name" value="Methyltransf_25"/>
</dbReference>
<dbReference type="EMBL" id="AUZZ01005085">
    <property type="protein sequence ID" value="EQD50969.1"/>
    <property type="molecule type" value="Genomic_DNA"/>
</dbReference>
<dbReference type="Gene3D" id="3.40.50.150">
    <property type="entry name" value="Vaccinia Virus protein VP39"/>
    <property type="match status" value="1"/>
</dbReference>
<dbReference type="CDD" id="cd02440">
    <property type="entry name" value="AdoMet_MTases"/>
    <property type="match status" value="1"/>
</dbReference>
<gene>
    <name evidence="2" type="ORF">B2A_07118</name>
</gene>
<feature type="domain" description="Methyltransferase" evidence="1">
    <location>
        <begin position="135"/>
        <end position="236"/>
    </location>
</feature>
<keyword evidence="2" id="KW-0808">Transferase</keyword>
<evidence type="ECO:0000259" key="1">
    <source>
        <dbReference type="Pfam" id="PF13649"/>
    </source>
</evidence>
<proteinExistence type="predicted"/>
<dbReference type="GO" id="GO:0032259">
    <property type="term" value="P:methylation"/>
    <property type="evidence" value="ECO:0007669"/>
    <property type="project" value="UniProtKB-KW"/>
</dbReference>
<dbReference type="Pfam" id="PF13649">
    <property type="entry name" value="Methyltransf_25"/>
    <property type="match status" value="1"/>
</dbReference>
<dbReference type="SUPFAM" id="SSF53335">
    <property type="entry name" value="S-adenosyl-L-methionine-dependent methyltransferases"/>
    <property type="match status" value="1"/>
</dbReference>
<reference evidence="2" key="2">
    <citation type="journal article" date="2014" name="ISME J.">
        <title>Microbial stratification in low pH oxic and suboxic macroscopic growths along an acid mine drainage.</title>
        <authorList>
            <person name="Mendez-Garcia C."/>
            <person name="Mesa V."/>
            <person name="Sprenger R.R."/>
            <person name="Richter M."/>
            <person name="Diez M.S."/>
            <person name="Solano J."/>
            <person name="Bargiela R."/>
            <person name="Golyshina O.V."/>
            <person name="Manteca A."/>
            <person name="Ramos J.L."/>
            <person name="Gallego J.R."/>
            <person name="Llorente I."/>
            <person name="Martins Dos Santos V.A."/>
            <person name="Jensen O.N."/>
            <person name="Pelaez A.I."/>
            <person name="Sanchez J."/>
            <person name="Ferrer M."/>
        </authorList>
    </citation>
    <scope>NUCLEOTIDE SEQUENCE</scope>
</reference>
<name>T1BD52_9ZZZZ</name>
<sequence>MAMDTFFLSGYHIEKLLVLGRGDFRMSLDLGVSKSHVHISDMGVEMPDGQVVSIDTLKKLHKRRSLNDCFMIADDDVKWLYAFEDNAAYKLYEPKIDWPTTISINGSFMHTVSTSTPMQEAHMKVRALGKVHGNVLDTVFGLGYTSALLASNGAESVTSYEISSTVLELARLNPWSTGAFKSGIQVENRDLSSAIRDHDGSSFDFILHDPPTLQSRGELYSEALYRELYRVLKPGGTLYHFVGTKIQNPKHNYRRGVVSRLRACGFLVKDAYRGVAAVKPQA</sequence>
<comment type="caution">
    <text evidence="2">The sequence shown here is derived from an EMBL/GenBank/DDBJ whole genome shotgun (WGS) entry which is preliminary data.</text>
</comment>
<accession>T1BD52</accession>